<evidence type="ECO:0000313" key="1">
    <source>
        <dbReference type="EMBL" id="SBT03789.1"/>
    </source>
</evidence>
<protein>
    <submittedName>
        <fullName evidence="1">Uncharacterized protein</fullName>
    </submittedName>
</protein>
<accession>A0A1A8XF24</accession>
<keyword evidence="2" id="KW-1185">Reference proteome</keyword>
<name>A0A1A8XF24_9RHOO</name>
<proteinExistence type="predicted"/>
<evidence type="ECO:0000313" key="2">
    <source>
        <dbReference type="Proteomes" id="UP000199600"/>
    </source>
</evidence>
<reference evidence="1 2" key="1">
    <citation type="submission" date="2016-06" db="EMBL/GenBank/DDBJ databases">
        <authorList>
            <person name="Kjaerup R.B."/>
            <person name="Dalgaard T.S."/>
            <person name="Juul-Madsen H.R."/>
        </authorList>
    </citation>
    <scope>NUCLEOTIDE SEQUENCE [LARGE SCALE GENOMIC DNA]</scope>
    <source>
        <strain evidence="1">2</strain>
    </source>
</reference>
<dbReference type="Proteomes" id="UP000199600">
    <property type="component" value="Unassembled WGS sequence"/>
</dbReference>
<sequence length="85" mass="9396">MLNLTLNTNDSIETVLPTVELAMHTGDVCNIHNINYLGHIHMAALTLLAMSENLLDPVTGRIFHPHPGFRLLGIDEHGVTRTLVM</sequence>
<organism evidence="1 2">
    <name type="scientific">Candidatus Propionivibrio aalborgensis</name>
    <dbReference type="NCBI Taxonomy" id="1860101"/>
    <lineage>
        <taxon>Bacteria</taxon>
        <taxon>Pseudomonadati</taxon>
        <taxon>Pseudomonadota</taxon>
        <taxon>Betaproteobacteria</taxon>
        <taxon>Rhodocyclales</taxon>
        <taxon>Rhodocyclaceae</taxon>
        <taxon>Propionivibrio</taxon>
    </lineage>
</organism>
<dbReference type="EMBL" id="FLQY01000012">
    <property type="protein sequence ID" value="SBT03789.1"/>
    <property type="molecule type" value="Genomic_DNA"/>
</dbReference>
<gene>
    <name evidence="1" type="ORF">PROAA_1090048</name>
</gene>
<dbReference type="AlphaFoldDB" id="A0A1A8XF24"/>
<dbReference type="RefSeq" id="WP_186409551.1">
    <property type="nucleotide sequence ID" value="NZ_FLQY01000012.1"/>
</dbReference>